<keyword evidence="3" id="KW-1185">Reference proteome</keyword>
<proteinExistence type="predicted"/>
<keyword evidence="1" id="KW-0732">Signal</keyword>
<sequence>MKASFTFAVVAFVALATSVVASPIEIFVPRKNAAVFAKARSELEERVVDNVPRKDAAMFAAARSEERTDAKIFEAREPNEPEPVDRLEAAMFAPSQL</sequence>
<reference evidence="2 3" key="1">
    <citation type="submission" date="2019-02" db="EMBL/GenBank/DDBJ databases">
        <title>Genome sequencing of the rare red list fungi Antrodiella citrinella (Flaviporus citrinellus).</title>
        <authorList>
            <person name="Buettner E."/>
            <person name="Kellner H."/>
        </authorList>
    </citation>
    <scope>NUCLEOTIDE SEQUENCE [LARGE SCALE GENOMIC DNA]</scope>
    <source>
        <strain evidence="2 3">DSM 108506</strain>
    </source>
</reference>
<comment type="caution">
    <text evidence="2">The sequence shown here is derived from an EMBL/GenBank/DDBJ whole genome shotgun (WGS) entry which is preliminary data.</text>
</comment>
<name>A0A4V3XJ92_9APHY</name>
<feature type="signal peptide" evidence="1">
    <location>
        <begin position="1"/>
        <end position="21"/>
    </location>
</feature>
<accession>A0A4V3XJ92</accession>
<gene>
    <name evidence="2" type="ORF">EUX98_g1888</name>
</gene>
<evidence type="ECO:0000256" key="1">
    <source>
        <dbReference type="SAM" id="SignalP"/>
    </source>
</evidence>
<protein>
    <submittedName>
        <fullName evidence="2">Uncharacterized protein</fullName>
    </submittedName>
</protein>
<dbReference type="AlphaFoldDB" id="A0A4V3XJ92"/>
<evidence type="ECO:0000313" key="2">
    <source>
        <dbReference type="EMBL" id="THH32263.1"/>
    </source>
</evidence>
<dbReference type="Proteomes" id="UP000308730">
    <property type="component" value="Unassembled WGS sequence"/>
</dbReference>
<evidence type="ECO:0000313" key="3">
    <source>
        <dbReference type="Proteomes" id="UP000308730"/>
    </source>
</evidence>
<dbReference type="EMBL" id="SGPM01000025">
    <property type="protein sequence ID" value="THH32263.1"/>
    <property type="molecule type" value="Genomic_DNA"/>
</dbReference>
<feature type="chain" id="PRO_5020748390" evidence="1">
    <location>
        <begin position="22"/>
        <end position="97"/>
    </location>
</feature>
<organism evidence="2 3">
    <name type="scientific">Antrodiella citrinella</name>
    <dbReference type="NCBI Taxonomy" id="2447956"/>
    <lineage>
        <taxon>Eukaryota</taxon>
        <taxon>Fungi</taxon>
        <taxon>Dikarya</taxon>
        <taxon>Basidiomycota</taxon>
        <taxon>Agaricomycotina</taxon>
        <taxon>Agaricomycetes</taxon>
        <taxon>Polyporales</taxon>
        <taxon>Steccherinaceae</taxon>
        <taxon>Antrodiella</taxon>
    </lineage>
</organism>